<name>A0A0J7XIA9_9SPHN</name>
<protein>
    <submittedName>
        <fullName evidence="2">Peptidase S15</fullName>
    </submittedName>
</protein>
<dbReference type="GeneID" id="29273470"/>
<dbReference type="Gene3D" id="1.10.10.800">
    <property type="match status" value="1"/>
</dbReference>
<evidence type="ECO:0000313" key="2">
    <source>
        <dbReference type="EMBL" id="KMS51497.1"/>
    </source>
</evidence>
<reference evidence="2 3" key="1">
    <citation type="journal article" date="2015" name="G3 (Bethesda)">
        <title>Insights into Ongoing Evolution of the Hexachlorocyclohexane Catabolic Pathway from Comparative Genomics of Ten Sphingomonadaceae Strains.</title>
        <authorList>
            <person name="Pearce S.L."/>
            <person name="Oakeshott J.G."/>
            <person name="Pandey G."/>
        </authorList>
    </citation>
    <scope>NUCLEOTIDE SEQUENCE [LARGE SCALE GENOMIC DNA]</scope>
    <source>
        <strain evidence="2 3">LL02</strain>
    </source>
</reference>
<dbReference type="GO" id="GO:0016787">
    <property type="term" value="F:hydrolase activity"/>
    <property type="evidence" value="ECO:0007669"/>
    <property type="project" value="InterPro"/>
</dbReference>
<evidence type="ECO:0000259" key="1">
    <source>
        <dbReference type="Pfam" id="PF02129"/>
    </source>
</evidence>
<keyword evidence="3" id="KW-1185">Reference proteome</keyword>
<dbReference type="AlphaFoldDB" id="A0A0J7XIA9"/>
<dbReference type="RefSeq" id="WP_013040178.1">
    <property type="nucleotide sequence ID" value="NZ_KQ130458.1"/>
</dbReference>
<dbReference type="PATRIC" id="fig|1114963.3.peg.4529"/>
<dbReference type="InterPro" id="IPR000383">
    <property type="entry name" value="Xaa-Pro-like_dom"/>
</dbReference>
<dbReference type="InterPro" id="IPR051411">
    <property type="entry name" value="Polyketide_trans_af380"/>
</dbReference>
<accession>A0A0J7XIA9</accession>
<proteinExistence type="predicted"/>
<dbReference type="Proteomes" id="UP000052268">
    <property type="component" value="Unassembled WGS sequence"/>
</dbReference>
<dbReference type="Gene3D" id="3.40.50.1820">
    <property type="entry name" value="alpha/beta hydrolase"/>
    <property type="match status" value="1"/>
</dbReference>
<dbReference type="InterPro" id="IPR029058">
    <property type="entry name" value="AB_hydrolase_fold"/>
</dbReference>
<sequence>MVQRLDVEFQSEGDTVRGWLYTPDEGGRRPTVVLAGGWCYVREVTMPTYAQKFAENGFNALIIDYRNLGVSGGDNRQHLDPWAQIRDYQNAISFLERHPAVDPDKIGAWGISYSGGHVIILAAIDERVKTVISHVPVIDGYENMRRIHGVNGWRQLLKLIADDRALRYEKPGEQLYLPHATIDYVNDIPCWPVPEAEIVFNEIKKNDAPLYQNKSTVESVELLLNYNVNSFVGRVINTPVMMVVAEGDDITLWDLEIDTFNAIPCPRKELVVLPHTTHITLYSDKARGMMAAEAGLRWLNETLR</sequence>
<comment type="caution">
    <text evidence="2">The sequence shown here is derived from an EMBL/GenBank/DDBJ whole genome shotgun (WGS) entry which is preliminary data.</text>
</comment>
<dbReference type="PANTHER" id="PTHR47751">
    <property type="entry name" value="SUPERFAMILY HYDROLASE, PUTATIVE (AFU_ORTHOLOGUE AFUA_2G16580)-RELATED"/>
    <property type="match status" value="1"/>
</dbReference>
<dbReference type="Pfam" id="PF02129">
    <property type="entry name" value="Peptidase_S15"/>
    <property type="match status" value="1"/>
</dbReference>
<dbReference type="SUPFAM" id="SSF53474">
    <property type="entry name" value="alpha/beta-Hydrolases"/>
    <property type="match status" value="1"/>
</dbReference>
<evidence type="ECO:0000313" key="3">
    <source>
        <dbReference type="Proteomes" id="UP000052268"/>
    </source>
</evidence>
<dbReference type="PANTHER" id="PTHR47751:SF2">
    <property type="entry name" value="DLTD N-TERMINAL DOMAIN PROTEIN (AFU_ORTHOLOGUE AFUA_8G00380)-RELATED"/>
    <property type="match status" value="1"/>
</dbReference>
<dbReference type="EMBL" id="JACU01000012">
    <property type="protein sequence ID" value="KMS51497.1"/>
    <property type="molecule type" value="Genomic_DNA"/>
</dbReference>
<organism evidence="2 3">
    <name type="scientific">Novosphingobium barchaimii LL02</name>
    <dbReference type="NCBI Taxonomy" id="1114963"/>
    <lineage>
        <taxon>Bacteria</taxon>
        <taxon>Pseudomonadati</taxon>
        <taxon>Pseudomonadota</taxon>
        <taxon>Alphaproteobacteria</taxon>
        <taxon>Sphingomonadales</taxon>
        <taxon>Sphingomonadaceae</taxon>
        <taxon>Novosphingobium</taxon>
    </lineage>
</organism>
<gene>
    <name evidence="2" type="ORF">V474_04475</name>
</gene>
<dbReference type="OrthoDB" id="9805123at2"/>
<feature type="domain" description="Xaa-Pro dipeptidyl-peptidase-like" evidence="1">
    <location>
        <begin position="13"/>
        <end position="272"/>
    </location>
</feature>